<dbReference type="Pfam" id="PF04014">
    <property type="entry name" value="MazE_antitoxin"/>
    <property type="match status" value="1"/>
</dbReference>
<dbReference type="AlphaFoldDB" id="A0A7M2WU78"/>
<dbReference type="KEGG" id="hbs:IPV69_21195"/>
<evidence type="ECO:0000313" key="2">
    <source>
        <dbReference type="EMBL" id="QOV88722.1"/>
    </source>
</evidence>
<evidence type="ECO:0000313" key="3">
    <source>
        <dbReference type="Proteomes" id="UP000593765"/>
    </source>
</evidence>
<proteinExistence type="predicted"/>
<dbReference type="InterPro" id="IPR007159">
    <property type="entry name" value="SpoVT-AbrB_dom"/>
</dbReference>
<dbReference type="Proteomes" id="UP000593765">
    <property type="component" value="Chromosome"/>
</dbReference>
<evidence type="ECO:0000259" key="1">
    <source>
        <dbReference type="SMART" id="SM00966"/>
    </source>
</evidence>
<sequence length="74" mass="8442">MVKQLTRTGNSLALVIPKPLLDLMGVDEDTPLKIHLDGKELRVVVADKAEREKFLRGVERSHRKYANAYRKLAE</sequence>
<dbReference type="InterPro" id="IPR037914">
    <property type="entry name" value="SpoVT-AbrB_sf"/>
</dbReference>
<dbReference type="RefSeq" id="WP_206291723.1">
    <property type="nucleotide sequence ID" value="NZ_CP063458.1"/>
</dbReference>
<organism evidence="2 3">
    <name type="scientific">Humisphaera borealis</name>
    <dbReference type="NCBI Taxonomy" id="2807512"/>
    <lineage>
        <taxon>Bacteria</taxon>
        <taxon>Pseudomonadati</taxon>
        <taxon>Planctomycetota</taxon>
        <taxon>Phycisphaerae</taxon>
        <taxon>Tepidisphaerales</taxon>
        <taxon>Tepidisphaeraceae</taxon>
        <taxon>Humisphaera</taxon>
    </lineage>
</organism>
<gene>
    <name evidence="2" type="ORF">IPV69_21195</name>
</gene>
<dbReference type="Gene3D" id="2.10.260.10">
    <property type="match status" value="1"/>
</dbReference>
<reference evidence="2 3" key="1">
    <citation type="submission" date="2020-10" db="EMBL/GenBank/DDBJ databases">
        <title>Wide distribution of Phycisphaera-like planctomycetes from WD2101 soil group in peatlands and genome analysis of the first cultivated representative.</title>
        <authorList>
            <person name="Dedysh S.N."/>
            <person name="Beletsky A.V."/>
            <person name="Ivanova A."/>
            <person name="Kulichevskaya I.S."/>
            <person name="Suzina N.E."/>
            <person name="Philippov D.A."/>
            <person name="Rakitin A.L."/>
            <person name="Mardanov A.V."/>
            <person name="Ravin N.V."/>
        </authorList>
    </citation>
    <scope>NUCLEOTIDE SEQUENCE [LARGE SCALE GENOMIC DNA]</scope>
    <source>
        <strain evidence="2 3">M1803</strain>
    </source>
</reference>
<dbReference type="SUPFAM" id="SSF89447">
    <property type="entry name" value="AbrB/MazE/MraZ-like"/>
    <property type="match status" value="1"/>
</dbReference>
<accession>A0A7M2WU78</accession>
<feature type="domain" description="SpoVT-AbrB" evidence="1">
    <location>
        <begin position="6"/>
        <end position="51"/>
    </location>
</feature>
<protein>
    <submittedName>
        <fullName evidence="2">AbrB/MazE/SpoVT family DNA-binding domain-containing protein</fullName>
    </submittedName>
</protein>
<dbReference type="SMART" id="SM00966">
    <property type="entry name" value="SpoVT_AbrB"/>
    <property type="match status" value="1"/>
</dbReference>
<dbReference type="EMBL" id="CP063458">
    <property type="protein sequence ID" value="QOV88722.1"/>
    <property type="molecule type" value="Genomic_DNA"/>
</dbReference>
<keyword evidence="3" id="KW-1185">Reference proteome</keyword>
<keyword evidence="2" id="KW-0238">DNA-binding</keyword>
<dbReference type="GO" id="GO:0003677">
    <property type="term" value="F:DNA binding"/>
    <property type="evidence" value="ECO:0007669"/>
    <property type="project" value="UniProtKB-KW"/>
</dbReference>
<name>A0A7M2WU78_9BACT</name>